<dbReference type="GO" id="GO:0030428">
    <property type="term" value="C:cell septum"/>
    <property type="evidence" value="ECO:0007669"/>
    <property type="project" value="TreeGrafter"/>
</dbReference>
<evidence type="ECO:0000256" key="3">
    <source>
        <dbReference type="ARBA" id="ARBA00022692"/>
    </source>
</evidence>
<keyword evidence="2" id="KW-0132">Cell division</keyword>
<comment type="caution">
    <text evidence="8">The sequence shown here is derived from an EMBL/GenBank/DDBJ whole genome shotgun (WGS) entry which is preliminary data.</text>
</comment>
<dbReference type="InterPro" id="IPR023081">
    <property type="entry name" value="Cell_div_FtsB"/>
</dbReference>
<evidence type="ECO:0000256" key="6">
    <source>
        <dbReference type="ARBA" id="ARBA00023306"/>
    </source>
</evidence>
<evidence type="ECO:0000313" key="9">
    <source>
        <dbReference type="Proteomes" id="UP001150924"/>
    </source>
</evidence>
<keyword evidence="6" id="KW-0131">Cell cycle</keyword>
<name>A0A9X3J312_9BACT</name>
<gene>
    <name evidence="8" type="ORF">OV079_43775</name>
</gene>
<keyword evidence="5" id="KW-0472">Membrane</keyword>
<keyword evidence="7" id="KW-0175">Coiled coil</keyword>
<keyword evidence="1" id="KW-1003">Cell membrane</keyword>
<reference evidence="8" key="1">
    <citation type="submission" date="2022-11" db="EMBL/GenBank/DDBJ databases">
        <title>Minimal conservation of predation-associated metabolite biosynthetic gene clusters underscores biosynthetic potential of Myxococcota including descriptions for ten novel species: Archangium lansinium sp. nov., Myxococcus landrumus sp. nov., Nannocystis bai.</title>
        <authorList>
            <person name="Ahearne A."/>
            <person name="Stevens C."/>
            <person name="Phillips K."/>
        </authorList>
    </citation>
    <scope>NUCLEOTIDE SEQUENCE</scope>
    <source>
        <strain evidence="8">Na p29</strain>
    </source>
</reference>
<dbReference type="PANTHER" id="PTHR37485">
    <property type="entry name" value="CELL DIVISION PROTEIN FTSB"/>
    <property type="match status" value="1"/>
</dbReference>
<feature type="coiled-coil region" evidence="7">
    <location>
        <begin position="47"/>
        <end position="81"/>
    </location>
</feature>
<dbReference type="EMBL" id="JAPNKE010000002">
    <property type="protein sequence ID" value="MCY1012344.1"/>
    <property type="molecule type" value="Genomic_DNA"/>
</dbReference>
<evidence type="ECO:0000256" key="4">
    <source>
        <dbReference type="ARBA" id="ARBA00022989"/>
    </source>
</evidence>
<sequence length="113" mass="12597">MPRSITPAKVGPLPMQWVNRILLAALLAFAIAYLPQHVATGGSAEDLARVEKEHAALRRGNERLQGEIEALRAEIAALKRDPEEVARIAREDLNLIRPGEVVFEIRRDDKTKP</sequence>
<keyword evidence="3" id="KW-0812">Transmembrane</keyword>
<protein>
    <submittedName>
        <fullName evidence="8">Septum formation initiator family protein</fullName>
    </submittedName>
</protein>
<proteinExistence type="predicted"/>
<dbReference type="Proteomes" id="UP001150924">
    <property type="component" value="Unassembled WGS sequence"/>
</dbReference>
<evidence type="ECO:0000256" key="5">
    <source>
        <dbReference type="ARBA" id="ARBA00023136"/>
    </source>
</evidence>
<dbReference type="RefSeq" id="WP_267775736.1">
    <property type="nucleotide sequence ID" value="NZ_JAPNKE010000002.1"/>
</dbReference>
<dbReference type="GO" id="GO:0043093">
    <property type="term" value="P:FtsZ-dependent cytokinesis"/>
    <property type="evidence" value="ECO:0007669"/>
    <property type="project" value="TreeGrafter"/>
</dbReference>
<dbReference type="InterPro" id="IPR007060">
    <property type="entry name" value="FtsL/DivIC"/>
</dbReference>
<evidence type="ECO:0000256" key="2">
    <source>
        <dbReference type="ARBA" id="ARBA00022618"/>
    </source>
</evidence>
<dbReference type="Pfam" id="PF04977">
    <property type="entry name" value="DivIC"/>
    <property type="match status" value="1"/>
</dbReference>
<keyword evidence="9" id="KW-1185">Reference proteome</keyword>
<evidence type="ECO:0000256" key="7">
    <source>
        <dbReference type="SAM" id="Coils"/>
    </source>
</evidence>
<organism evidence="8 9">
    <name type="scientific">Nannocystis pusilla</name>
    <dbReference type="NCBI Taxonomy" id="889268"/>
    <lineage>
        <taxon>Bacteria</taxon>
        <taxon>Pseudomonadati</taxon>
        <taxon>Myxococcota</taxon>
        <taxon>Polyangia</taxon>
        <taxon>Nannocystales</taxon>
        <taxon>Nannocystaceae</taxon>
        <taxon>Nannocystis</taxon>
    </lineage>
</organism>
<dbReference type="PANTHER" id="PTHR37485:SF1">
    <property type="entry name" value="CELL DIVISION PROTEIN FTSB"/>
    <property type="match status" value="1"/>
</dbReference>
<evidence type="ECO:0000313" key="8">
    <source>
        <dbReference type="EMBL" id="MCY1012344.1"/>
    </source>
</evidence>
<dbReference type="AlphaFoldDB" id="A0A9X3J312"/>
<accession>A0A9X3J312</accession>
<evidence type="ECO:0000256" key="1">
    <source>
        <dbReference type="ARBA" id="ARBA00022475"/>
    </source>
</evidence>
<keyword evidence="4" id="KW-1133">Transmembrane helix</keyword>